<evidence type="ECO:0000313" key="1">
    <source>
        <dbReference type="EMBL" id="MEE4023999.1"/>
    </source>
</evidence>
<keyword evidence="2" id="KW-1185">Reference proteome</keyword>
<sequence length="123" mass="14353">MSSKYFVTIFVDTGDKTEEWTEWAKEHTADLMELPGFTASRAYRVRDDYKARHPETFDSQPPYDLMTYYEVDEEGLEFLTTWERPVGDPPAGKTRDFPTPLGKNVGHAFLWEAIQEENRRPEA</sequence>
<evidence type="ECO:0008006" key="3">
    <source>
        <dbReference type="Google" id="ProtNLM"/>
    </source>
</evidence>
<organism evidence="1 2">
    <name type="scientific">Gordonia prachuapensis</name>
    <dbReference type="NCBI Taxonomy" id="3115651"/>
    <lineage>
        <taxon>Bacteria</taxon>
        <taxon>Bacillati</taxon>
        <taxon>Actinomycetota</taxon>
        <taxon>Actinomycetes</taxon>
        <taxon>Mycobacteriales</taxon>
        <taxon>Gordoniaceae</taxon>
        <taxon>Gordonia</taxon>
    </lineage>
</organism>
<evidence type="ECO:0000313" key="2">
    <source>
        <dbReference type="Proteomes" id="UP001335729"/>
    </source>
</evidence>
<name>A0ABU7MUJ1_9ACTN</name>
<gene>
    <name evidence="1" type="ORF">V1Y59_13005</name>
</gene>
<dbReference type="EMBL" id="JAZDUE010000010">
    <property type="protein sequence ID" value="MEE4023999.1"/>
    <property type="molecule type" value="Genomic_DNA"/>
</dbReference>
<dbReference type="Proteomes" id="UP001335729">
    <property type="component" value="Unassembled WGS sequence"/>
</dbReference>
<protein>
    <recommendedName>
        <fullName evidence="3">DUF4286 family protein</fullName>
    </recommendedName>
</protein>
<comment type="caution">
    <text evidence="1">The sequence shown here is derived from an EMBL/GenBank/DDBJ whole genome shotgun (WGS) entry which is preliminary data.</text>
</comment>
<proteinExistence type="predicted"/>
<reference evidence="1 2" key="1">
    <citation type="submission" date="2024-01" db="EMBL/GenBank/DDBJ databases">
        <title>Draft genome sequence of Gordonia sp. PKS22-38.</title>
        <authorList>
            <person name="Suphannarot A."/>
            <person name="Mingma R."/>
        </authorList>
    </citation>
    <scope>NUCLEOTIDE SEQUENCE [LARGE SCALE GENOMIC DNA]</scope>
    <source>
        <strain evidence="1 2">PKS22-38</strain>
    </source>
</reference>
<dbReference type="RefSeq" id="WP_330505391.1">
    <property type="nucleotide sequence ID" value="NZ_JAZDUE010000010.1"/>
</dbReference>
<accession>A0ABU7MUJ1</accession>